<sequence>MVRRWGVASIAALALATGCGAEVQRGANAYDYAAGYLSGRNENQAGAEKGSGCVQQLQDYEAAMDEGAISEVRKYFMKGCMDGFDGASPAMWPEDQQKP</sequence>
<dbReference type="OrthoDB" id="4270968at2"/>
<keyword evidence="3" id="KW-1185">Reference proteome</keyword>
<keyword evidence="1" id="KW-0732">Signal</keyword>
<feature type="signal peptide" evidence="1">
    <location>
        <begin position="1"/>
        <end position="21"/>
    </location>
</feature>
<comment type="caution">
    <text evidence="2">The sequence shown here is derived from an EMBL/GenBank/DDBJ whole genome shotgun (WGS) entry which is preliminary data.</text>
</comment>
<dbReference type="PROSITE" id="PS51257">
    <property type="entry name" value="PROKAR_LIPOPROTEIN"/>
    <property type="match status" value="1"/>
</dbReference>
<dbReference type="RefSeq" id="WP_055633707.1">
    <property type="nucleotide sequence ID" value="NZ_KQ948791.1"/>
</dbReference>
<evidence type="ECO:0008006" key="4">
    <source>
        <dbReference type="Google" id="ProtNLM"/>
    </source>
</evidence>
<name>A0A101SKB1_9ACTN</name>
<accession>A0A101SKB1</accession>
<reference evidence="2 3" key="1">
    <citation type="submission" date="2015-10" db="EMBL/GenBank/DDBJ databases">
        <title>Draft genome sequence of Streptomyces griseoruber DSM 40281, type strain for the species Streptomyces griseoruber.</title>
        <authorList>
            <person name="Ruckert C."/>
            <person name="Winkler A."/>
            <person name="Kalinowski J."/>
            <person name="Kampfer P."/>
            <person name="Glaeser S."/>
        </authorList>
    </citation>
    <scope>NUCLEOTIDE SEQUENCE [LARGE SCALE GENOMIC DNA]</scope>
    <source>
        <strain evidence="2 3">DSM 40281</strain>
    </source>
</reference>
<evidence type="ECO:0000313" key="2">
    <source>
        <dbReference type="EMBL" id="KUN75394.1"/>
    </source>
</evidence>
<feature type="chain" id="PRO_5038490215" description="Lipoprotein" evidence="1">
    <location>
        <begin position="22"/>
        <end position="99"/>
    </location>
</feature>
<protein>
    <recommendedName>
        <fullName evidence="4">Lipoprotein</fullName>
    </recommendedName>
</protein>
<dbReference type="AlphaFoldDB" id="A0A101SKB1"/>
<evidence type="ECO:0000256" key="1">
    <source>
        <dbReference type="SAM" id="SignalP"/>
    </source>
</evidence>
<evidence type="ECO:0000313" key="3">
    <source>
        <dbReference type="Proteomes" id="UP000052982"/>
    </source>
</evidence>
<proteinExistence type="predicted"/>
<dbReference type="Proteomes" id="UP000052982">
    <property type="component" value="Unassembled WGS sequence"/>
</dbReference>
<gene>
    <name evidence="2" type="ORF">AQJ64_42745</name>
</gene>
<organism evidence="2 3">
    <name type="scientific">Streptomyces griseoruber</name>
    <dbReference type="NCBI Taxonomy" id="1943"/>
    <lineage>
        <taxon>Bacteria</taxon>
        <taxon>Bacillati</taxon>
        <taxon>Actinomycetota</taxon>
        <taxon>Actinomycetes</taxon>
        <taxon>Kitasatosporales</taxon>
        <taxon>Streptomycetaceae</taxon>
        <taxon>Streptomyces</taxon>
    </lineage>
</organism>
<dbReference type="EMBL" id="LMWW01000081">
    <property type="protein sequence ID" value="KUN75394.1"/>
    <property type="molecule type" value="Genomic_DNA"/>
</dbReference>